<comment type="caution">
    <text evidence="1">The sequence shown here is derived from an EMBL/GenBank/DDBJ whole genome shotgun (WGS) entry which is preliminary data.</text>
</comment>
<dbReference type="EMBL" id="JFKF01000205">
    <property type="protein sequence ID" value="KDO02157.1"/>
    <property type="molecule type" value="Genomic_DNA"/>
</dbReference>
<geneLocation type="plasmid" evidence="1">
    <name>pREISMN_2</name>
</geneLocation>
<evidence type="ECO:0000313" key="1">
    <source>
        <dbReference type="EMBL" id="KDO02157.1"/>
    </source>
</evidence>
<dbReference type="Proteomes" id="UP000027161">
    <property type="component" value="Unassembled WGS sequence"/>
</dbReference>
<keyword evidence="1" id="KW-0614">Plasmid</keyword>
<dbReference type="RefSeq" id="WP_008581437.1">
    <property type="nucleotide sequence ID" value="NZ_JFKF01000205.1"/>
</dbReference>
<sequence length="127" mass="14170">MSYIANWFNNSTRVVSKAKKTVSNFAKFINKVEAKVAHLATDLTYKLANGNDIYKDHELKIIKELGDDWKVLCKSSDDADTNQNGYKSVVFINQNTKQILIATAGTVPTDIYDLKDDAYIGLCSGGW</sequence>
<gene>
    <name evidence="1" type="ORF">REISMN_08540</name>
</gene>
<protein>
    <submittedName>
        <fullName evidence="1">Uncharacterized protein</fullName>
    </submittedName>
</protein>
<accession>A0A8E0WKU0</accession>
<keyword evidence="2" id="KW-1185">Reference proteome</keyword>
<proteinExistence type="predicted"/>
<reference evidence="1 2" key="1">
    <citation type="submission" date="2014-02" db="EMBL/GenBank/DDBJ databases">
        <title>Draft genome sequence of Rickettsia buchneri sp. nov. ISO7T.</title>
        <authorList>
            <person name="Felsheim R.F."/>
            <person name="Kurtti T.J."/>
            <person name="Munderloh U.G."/>
        </authorList>
    </citation>
    <scope>NUCLEOTIDE SEQUENCE [LARGE SCALE GENOMIC DNA]</scope>
    <source>
        <strain evidence="2">ISO7</strain>
        <plasmid evidence="1">pREISMN_2</plasmid>
    </source>
</reference>
<evidence type="ECO:0000313" key="2">
    <source>
        <dbReference type="Proteomes" id="UP000027161"/>
    </source>
</evidence>
<name>A0A8E0WKU0_9RICK</name>
<organism evidence="1 2">
    <name type="scientific">Rickettsia tamurae subsp. buchneri</name>
    <dbReference type="NCBI Taxonomy" id="1462938"/>
    <lineage>
        <taxon>Bacteria</taxon>
        <taxon>Pseudomonadati</taxon>
        <taxon>Pseudomonadota</taxon>
        <taxon>Alphaproteobacteria</taxon>
        <taxon>Rickettsiales</taxon>
        <taxon>Rickettsiaceae</taxon>
        <taxon>Rickettsieae</taxon>
        <taxon>Rickettsia</taxon>
        <taxon>spotted fever group</taxon>
    </lineage>
</organism>
<dbReference type="AlphaFoldDB" id="A0A8E0WKU0"/>